<evidence type="ECO:0000313" key="1">
    <source>
        <dbReference type="EMBL" id="OMJ81371.1"/>
    </source>
</evidence>
<proteinExistence type="predicted"/>
<protein>
    <recommendedName>
        <fullName evidence="3">FAST kinase leucine-rich domain-containing protein</fullName>
    </recommendedName>
</protein>
<dbReference type="AlphaFoldDB" id="A0A1R2BXE5"/>
<organism evidence="1 2">
    <name type="scientific">Stentor coeruleus</name>
    <dbReference type="NCBI Taxonomy" id="5963"/>
    <lineage>
        <taxon>Eukaryota</taxon>
        <taxon>Sar</taxon>
        <taxon>Alveolata</taxon>
        <taxon>Ciliophora</taxon>
        <taxon>Postciliodesmatophora</taxon>
        <taxon>Heterotrichea</taxon>
        <taxon>Heterotrichida</taxon>
        <taxon>Stentoridae</taxon>
        <taxon>Stentor</taxon>
    </lineage>
</organism>
<gene>
    <name evidence="1" type="ORF">SteCoe_18161</name>
</gene>
<name>A0A1R2BXE5_9CILI</name>
<evidence type="ECO:0000313" key="2">
    <source>
        <dbReference type="Proteomes" id="UP000187209"/>
    </source>
</evidence>
<sequence length="408" mass="48132">MLGLKLFRRIIIMPERIKTLRMTPNSPEKIKALMQSFREEMYSSFEIELICMYLNDSIGSFSEYPGLLASIKDLYDKNQKLYDDSTLCVLFWLAKKKNSPDQKFFVKLLQKLESKISELSIKNFIYVTEGCVHYPHLIPDDFLQKIQEKIKSFEGKYDSRELNLICNSYNKIYRQSIEDIEVFQVLEREILRFGTEVPTETILSFLICLNKIIIRHPSDVPNMMQILLVSRAKALHPDILCRLLNVFSMSPLFYQYTNLYISFEKVIVENPDDYFVKVPMRSLSIAHAYSKLEGFHMITRMFIGFMPRIPKEILDDCEALGYLLNSLLIKYPGDDYENMLVNTLFENAYKISDMRKKKIVIDMMRRKSLCRAFWENIQSLEVLWTPKDLAHFIEFKEELEKYGLLKAT</sequence>
<accession>A0A1R2BXE5</accession>
<dbReference type="EMBL" id="MPUH01000383">
    <property type="protein sequence ID" value="OMJ81371.1"/>
    <property type="molecule type" value="Genomic_DNA"/>
</dbReference>
<keyword evidence="2" id="KW-1185">Reference proteome</keyword>
<reference evidence="1 2" key="1">
    <citation type="submission" date="2016-11" db="EMBL/GenBank/DDBJ databases">
        <title>The macronuclear genome of Stentor coeruleus: a giant cell with tiny introns.</title>
        <authorList>
            <person name="Slabodnick M."/>
            <person name="Ruby J.G."/>
            <person name="Reiff S.B."/>
            <person name="Swart E.C."/>
            <person name="Gosai S."/>
            <person name="Prabakaran S."/>
            <person name="Witkowska E."/>
            <person name="Larue G.E."/>
            <person name="Fisher S."/>
            <person name="Freeman R.M."/>
            <person name="Gunawardena J."/>
            <person name="Chu W."/>
            <person name="Stover N.A."/>
            <person name="Gregory B.D."/>
            <person name="Nowacki M."/>
            <person name="Derisi J."/>
            <person name="Roy S.W."/>
            <person name="Marshall W.F."/>
            <person name="Sood P."/>
        </authorList>
    </citation>
    <scope>NUCLEOTIDE SEQUENCE [LARGE SCALE GENOMIC DNA]</scope>
    <source>
        <strain evidence="1">WM001</strain>
    </source>
</reference>
<dbReference type="Proteomes" id="UP000187209">
    <property type="component" value="Unassembled WGS sequence"/>
</dbReference>
<evidence type="ECO:0008006" key="3">
    <source>
        <dbReference type="Google" id="ProtNLM"/>
    </source>
</evidence>
<comment type="caution">
    <text evidence="1">The sequence shown here is derived from an EMBL/GenBank/DDBJ whole genome shotgun (WGS) entry which is preliminary data.</text>
</comment>